<dbReference type="PANTHER" id="PTHR10010">
    <property type="entry name" value="SOLUTE CARRIER FAMILY 34 SODIUM PHOSPHATE , MEMBER 2-RELATED"/>
    <property type="match status" value="1"/>
</dbReference>
<feature type="transmembrane region" description="Helical" evidence="6">
    <location>
        <begin position="238"/>
        <end position="263"/>
    </location>
</feature>
<dbReference type="PANTHER" id="PTHR10010:SF46">
    <property type="entry name" value="SODIUM-DEPENDENT PHOSPHATE TRANSPORT PROTEIN 2B"/>
    <property type="match status" value="1"/>
</dbReference>
<name>A0A212LZU2_9FIRM</name>
<dbReference type="GO" id="GO:0044341">
    <property type="term" value="P:sodium-dependent phosphate transport"/>
    <property type="evidence" value="ECO:0007669"/>
    <property type="project" value="InterPro"/>
</dbReference>
<dbReference type="GO" id="GO:0005886">
    <property type="term" value="C:plasma membrane"/>
    <property type="evidence" value="ECO:0007669"/>
    <property type="project" value="UniProtKB-SubCell"/>
</dbReference>
<organism evidence="7">
    <name type="scientific">uncultured Sporomusa sp</name>
    <dbReference type="NCBI Taxonomy" id="307249"/>
    <lineage>
        <taxon>Bacteria</taxon>
        <taxon>Bacillati</taxon>
        <taxon>Bacillota</taxon>
        <taxon>Negativicutes</taxon>
        <taxon>Selenomonadales</taxon>
        <taxon>Sporomusaceae</taxon>
        <taxon>Sporomusa</taxon>
        <taxon>environmental samples</taxon>
    </lineage>
</organism>
<feature type="transmembrane region" description="Helical" evidence="6">
    <location>
        <begin position="168"/>
        <end position="192"/>
    </location>
</feature>
<dbReference type="RefSeq" id="WP_075757742.1">
    <property type="nucleotide sequence ID" value="NZ_LT608335.1"/>
</dbReference>
<keyword evidence="2" id="KW-1003">Cell membrane</keyword>
<evidence type="ECO:0000256" key="3">
    <source>
        <dbReference type="ARBA" id="ARBA00022692"/>
    </source>
</evidence>
<dbReference type="GO" id="GO:0005436">
    <property type="term" value="F:sodium:phosphate symporter activity"/>
    <property type="evidence" value="ECO:0007669"/>
    <property type="project" value="InterPro"/>
</dbReference>
<evidence type="ECO:0000256" key="5">
    <source>
        <dbReference type="ARBA" id="ARBA00023136"/>
    </source>
</evidence>
<dbReference type="InterPro" id="IPR003841">
    <property type="entry name" value="Na/Pi_transpt"/>
</dbReference>
<dbReference type="NCBIfam" id="NF037997">
    <property type="entry name" value="Na_Pi_symport"/>
    <property type="match status" value="1"/>
</dbReference>
<dbReference type="EMBL" id="FMJE01000005">
    <property type="protein sequence ID" value="SCM83000.1"/>
    <property type="molecule type" value="Genomic_DNA"/>
</dbReference>
<evidence type="ECO:0000256" key="6">
    <source>
        <dbReference type="SAM" id="Phobius"/>
    </source>
</evidence>
<keyword evidence="5 6" id="KW-0472">Membrane</keyword>
<feature type="transmembrane region" description="Helical" evidence="6">
    <location>
        <begin position="126"/>
        <end position="148"/>
    </location>
</feature>
<evidence type="ECO:0000256" key="2">
    <source>
        <dbReference type="ARBA" id="ARBA00022475"/>
    </source>
</evidence>
<reference evidence="7" key="1">
    <citation type="submission" date="2016-08" db="EMBL/GenBank/DDBJ databases">
        <authorList>
            <person name="Seilhamer J.J."/>
        </authorList>
    </citation>
    <scope>NUCLEOTIDE SEQUENCE</scope>
    <source>
        <strain evidence="7">86</strain>
    </source>
</reference>
<dbReference type="Pfam" id="PF02690">
    <property type="entry name" value="Na_Pi_cotrans"/>
    <property type="match status" value="1"/>
</dbReference>
<feature type="transmembrane region" description="Helical" evidence="6">
    <location>
        <begin position="79"/>
        <end position="97"/>
    </location>
</feature>
<keyword evidence="4 6" id="KW-1133">Transmembrane helix</keyword>
<proteinExistence type="predicted"/>
<protein>
    <submittedName>
        <fullName evidence="7">Na+/Pi-cotransporter</fullName>
    </submittedName>
</protein>
<accession>A0A212LZU2</accession>
<keyword evidence="3 6" id="KW-0812">Transmembrane</keyword>
<dbReference type="AlphaFoldDB" id="A0A212LZU2"/>
<gene>
    <name evidence="7" type="ORF">KL86SPO_50772</name>
</gene>
<evidence type="ECO:0000256" key="1">
    <source>
        <dbReference type="ARBA" id="ARBA00004651"/>
    </source>
</evidence>
<evidence type="ECO:0000313" key="7">
    <source>
        <dbReference type="EMBL" id="SCM83000.1"/>
    </source>
</evidence>
<sequence length="308" mass="32600">MSHVLLGIGMLLGGIFVMRYGLKKALWHQLQAALARLTNTPWRGLVLGAVAAALLQSSTTVCLITIGLVGADYMTFRQALGIVLGANIGTCSTVQLVNMAVPLEYLLPLLLLSVLLCVFRKLRYVSLACAGLFGMLAGVDLLVTGISAMTQLQAMSQYLVLAREQPLYGIWGGVLATTVFQSSSAATALLMLMTDRGLVDITTAAYVVYGNNIGSCISSIVFSAAAPTAARQVALSHILLNVAGAAVFFPATGLLIAVAGWWATDFSSQVAAIHTIFNVLSSLLVLPFFNRFAGLILLLIPEPKARIK</sequence>
<feature type="transmembrane region" description="Helical" evidence="6">
    <location>
        <begin position="275"/>
        <end position="300"/>
    </location>
</feature>
<comment type="subcellular location">
    <subcellularLocation>
        <location evidence="1">Cell membrane</location>
        <topology evidence="1">Multi-pass membrane protein</topology>
    </subcellularLocation>
</comment>
<evidence type="ECO:0000256" key="4">
    <source>
        <dbReference type="ARBA" id="ARBA00022989"/>
    </source>
</evidence>
<feature type="transmembrane region" description="Helical" evidence="6">
    <location>
        <begin position="45"/>
        <end position="67"/>
    </location>
</feature>